<sequence length="413" mass="46794">MANRKFPASLYRLCVVYVAENVHSLCPANEETFARAFPLGVSKDLVVQSLKQQNFTSLYHLIKHLLSRNGLRYIEHRFPVAILSRLPGLVRETPDYLKHLVELSLDGVVNQDNRRMVEMLCQQAGLRLVTQRPRNVPDRPQVQVSENCNHLCKSPFSFPPVANDRLYHLMTRQHLLESEMCLVRRITVRSPFDLRHGLLLEQRVTVSFLAKLLLPLPEDCQLNFAFYNPCSVRRMLQSSTALLPICSASNFHRPNRLSLVFTGQESILHAGLLREFKNHALGVSSATLKIFSLEQAEPGLGVVGIGLNTLALCMFHLYAASVGEECPVLKNLGPKDMLTLIPSNELSVPQDTHFMWLLRLKFPVKKIQNTSPEQLLWLLRNGYKPTGVSLEICQLTETCPEVAFGTFPKLHEL</sequence>
<comment type="caution">
    <text evidence="1">The sequence shown here is derived from an EMBL/GenBank/DDBJ whole genome shotgun (WGS) entry which is preliminary data.</text>
</comment>
<dbReference type="VEuPathDB" id="VectorBase:LOC119180603"/>
<evidence type="ECO:0000313" key="1">
    <source>
        <dbReference type="EMBL" id="KAH8018473.1"/>
    </source>
</evidence>
<name>A0A9J6D950_RHIMP</name>
<organism evidence="1 2">
    <name type="scientific">Rhipicephalus microplus</name>
    <name type="common">Cattle tick</name>
    <name type="synonym">Boophilus microplus</name>
    <dbReference type="NCBI Taxonomy" id="6941"/>
    <lineage>
        <taxon>Eukaryota</taxon>
        <taxon>Metazoa</taxon>
        <taxon>Ecdysozoa</taxon>
        <taxon>Arthropoda</taxon>
        <taxon>Chelicerata</taxon>
        <taxon>Arachnida</taxon>
        <taxon>Acari</taxon>
        <taxon>Parasitiformes</taxon>
        <taxon>Ixodida</taxon>
        <taxon>Ixodoidea</taxon>
        <taxon>Ixodidae</taxon>
        <taxon>Rhipicephalinae</taxon>
        <taxon>Rhipicephalus</taxon>
        <taxon>Boophilus</taxon>
    </lineage>
</organism>
<proteinExistence type="predicted"/>
<gene>
    <name evidence="1" type="ORF">HPB51_007662</name>
</gene>
<keyword evidence="2" id="KW-1185">Reference proteome</keyword>
<accession>A0A9J6D950</accession>
<reference evidence="1" key="1">
    <citation type="journal article" date="2020" name="Cell">
        <title>Large-Scale Comparative Analyses of Tick Genomes Elucidate Their Genetic Diversity and Vector Capacities.</title>
        <authorList>
            <consortium name="Tick Genome and Microbiome Consortium (TIGMIC)"/>
            <person name="Jia N."/>
            <person name="Wang J."/>
            <person name="Shi W."/>
            <person name="Du L."/>
            <person name="Sun Y."/>
            <person name="Zhan W."/>
            <person name="Jiang J.F."/>
            <person name="Wang Q."/>
            <person name="Zhang B."/>
            <person name="Ji P."/>
            <person name="Bell-Sakyi L."/>
            <person name="Cui X.M."/>
            <person name="Yuan T.T."/>
            <person name="Jiang B.G."/>
            <person name="Yang W.F."/>
            <person name="Lam T.T."/>
            <person name="Chang Q.C."/>
            <person name="Ding S.J."/>
            <person name="Wang X.J."/>
            <person name="Zhu J.G."/>
            <person name="Ruan X.D."/>
            <person name="Zhao L."/>
            <person name="Wei J.T."/>
            <person name="Ye R.Z."/>
            <person name="Que T.C."/>
            <person name="Du C.H."/>
            <person name="Zhou Y.H."/>
            <person name="Cheng J.X."/>
            <person name="Dai P.F."/>
            <person name="Guo W.B."/>
            <person name="Han X.H."/>
            <person name="Huang E.J."/>
            <person name="Li L.F."/>
            <person name="Wei W."/>
            <person name="Gao Y.C."/>
            <person name="Liu J.Z."/>
            <person name="Shao H.Z."/>
            <person name="Wang X."/>
            <person name="Wang C.C."/>
            <person name="Yang T.C."/>
            <person name="Huo Q.B."/>
            <person name="Li W."/>
            <person name="Chen H.Y."/>
            <person name="Chen S.E."/>
            <person name="Zhou L.G."/>
            <person name="Ni X.B."/>
            <person name="Tian J.H."/>
            <person name="Sheng Y."/>
            <person name="Liu T."/>
            <person name="Pan Y.S."/>
            <person name="Xia L.Y."/>
            <person name="Li J."/>
            <person name="Zhao F."/>
            <person name="Cao W.C."/>
        </authorList>
    </citation>
    <scope>NUCLEOTIDE SEQUENCE</scope>
    <source>
        <strain evidence="1">Rmic-2018</strain>
    </source>
</reference>
<dbReference type="AlphaFoldDB" id="A0A9J6D950"/>
<dbReference type="EMBL" id="JABSTU010000010">
    <property type="protein sequence ID" value="KAH8018473.1"/>
    <property type="molecule type" value="Genomic_DNA"/>
</dbReference>
<protein>
    <submittedName>
        <fullName evidence="1">Uncharacterized protein</fullName>
    </submittedName>
</protein>
<dbReference type="Proteomes" id="UP000821866">
    <property type="component" value="Chromosome 8"/>
</dbReference>
<reference evidence="1" key="2">
    <citation type="submission" date="2021-09" db="EMBL/GenBank/DDBJ databases">
        <authorList>
            <person name="Jia N."/>
            <person name="Wang J."/>
            <person name="Shi W."/>
            <person name="Du L."/>
            <person name="Sun Y."/>
            <person name="Zhan W."/>
            <person name="Jiang J."/>
            <person name="Wang Q."/>
            <person name="Zhang B."/>
            <person name="Ji P."/>
            <person name="Sakyi L.B."/>
            <person name="Cui X."/>
            <person name="Yuan T."/>
            <person name="Jiang B."/>
            <person name="Yang W."/>
            <person name="Lam T.T.-Y."/>
            <person name="Chang Q."/>
            <person name="Ding S."/>
            <person name="Wang X."/>
            <person name="Zhu J."/>
            <person name="Ruan X."/>
            <person name="Zhao L."/>
            <person name="Wei J."/>
            <person name="Que T."/>
            <person name="Du C."/>
            <person name="Cheng J."/>
            <person name="Dai P."/>
            <person name="Han X."/>
            <person name="Huang E."/>
            <person name="Gao Y."/>
            <person name="Liu J."/>
            <person name="Shao H."/>
            <person name="Ye R."/>
            <person name="Li L."/>
            <person name="Wei W."/>
            <person name="Wang X."/>
            <person name="Wang C."/>
            <person name="Huo Q."/>
            <person name="Li W."/>
            <person name="Guo W."/>
            <person name="Chen H."/>
            <person name="Chen S."/>
            <person name="Zhou L."/>
            <person name="Zhou L."/>
            <person name="Ni X."/>
            <person name="Tian J."/>
            <person name="Zhou Y."/>
            <person name="Sheng Y."/>
            <person name="Liu T."/>
            <person name="Pan Y."/>
            <person name="Xia L."/>
            <person name="Li J."/>
            <person name="Zhao F."/>
            <person name="Cao W."/>
        </authorList>
    </citation>
    <scope>NUCLEOTIDE SEQUENCE</scope>
    <source>
        <strain evidence="1">Rmic-2018</strain>
        <tissue evidence="1">Larvae</tissue>
    </source>
</reference>
<evidence type="ECO:0000313" key="2">
    <source>
        <dbReference type="Proteomes" id="UP000821866"/>
    </source>
</evidence>